<sequence>MWMNRRTKSAIIKKRRAWKKYQFPRSRVSYTNYASSRNNCTNTIREAKKSYERKLALEAKTNCKSFWKYVNSKLKTRTGVGNIIEYYGSLAINDTEKVNVLNTFLSSVFTSTGDLNEQPNVKDMEDVLLDISVNVDDILKKLNNLHVDKSAGPDNLHPYMK</sequence>
<dbReference type="Proteomes" id="UP000596742">
    <property type="component" value="Unassembled WGS sequence"/>
</dbReference>
<evidence type="ECO:0000313" key="1">
    <source>
        <dbReference type="EMBL" id="VDI17782.1"/>
    </source>
</evidence>
<reference evidence="1" key="1">
    <citation type="submission" date="2018-11" db="EMBL/GenBank/DDBJ databases">
        <authorList>
            <person name="Alioto T."/>
            <person name="Alioto T."/>
        </authorList>
    </citation>
    <scope>NUCLEOTIDE SEQUENCE</scope>
</reference>
<dbReference type="PANTHER" id="PTHR33395">
    <property type="entry name" value="TRANSCRIPTASE, PUTATIVE-RELATED-RELATED"/>
    <property type="match status" value="1"/>
</dbReference>
<accession>A0A8B6DDP8</accession>
<dbReference type="EMBL" id="UYJE01003254">
    <property type="protein sequence ID" value="VDI17782.1"/>
    <property type="molecule type" value="Genomic_DNA"/>
</dbReference>
<protein>
    <submittedName>
        <fullName evidence="1">Uncharacterized protein</fullName>
    </submittedName>
</protein>
<dbReference type="AlphaFoldDB" id="A0A8B6DDP8"/>
<proteinExistence type="predicted"/>
<keyword evidence="2" id="KW-1185">Reference proteome</keyword>
<evidence type="ECO:0000313" key="2">
    <source>
        <dbReference type="Proteomes" id="UP000596742"/>
    </source>
</evidence>
<organism evidence="1 2">
    <name type="scientific">Mytilus galloprovincialis</name>
    <name type="common">Mediterranean mussel</name>
    <dbReference type="NCBI Taxonomy" id="29158"/>
    <lineage>
        <taxon>Eukaryota</taxon>
        <taxon>Metazoa</taxon>
        <taxon>Spiralia</taxon>
        <taxon>Lophotrochozoa</taxon>
        <taxon>Mollusca</taxon>
        <taxon>Bivalvia</taxon>
        <taxon>Autobranchia</taxon>
        <taxon>Pteriomorphia</taxon>
        <taxon>Mytilida</taxon>
        <taxon>Mytiloidea</taxon>
        <taxon>Mytilidae</taxon>
        <taxon>Mytilinae</taxon>
        <taxon>Mytilus</taxon>
    </lineage>
</organism>
<dbReference type="OrthoDB" id="6154608at2759"/>
<dbReference type="PANTHER" id="PTHR33395:SF22">
    <property type="entry name" value="REVERSE TRANSCRIPTASE DOMAIN-CONTAINING PROTEIN"/>
    <property type="match status" value="1"/>
</dbReference>
<comment type="caution">
    <text evidence="1">The sequence shown here is derived from an EMBL/GenBank/DDBJ whole genome shotgun (WGS) entry which is preliminary data.</text>
</comment>
<name>A0A8B6DDP8_MYTGA</name>
<gene>
    <name evidence="1" type="ORF">MGAL_10B028401</name>
</gene>